<proteinExistence type="predicted"/>
<dbReference type="RefSeq" id="XP_024767079.1">
    <property type="nucleotide sequence ID" value="XM_024920226.1"/>
</dbReference>
<reference evidence="2 3" key="1">
    <citation type="submission" date="2016-07" db="EMBL/GenBank/DDBJ databases">
        <title>Multiple horizontal gene transfer events from other fungi enriched the ability of initially mycotrophic Trichoderma (Ascomycota) to feed on dead plant biomass.</title>
        <authorList>
            <consortium name="DOE Joint Genome Institute"/>
            <person name="Aerts A."/>
            <person name="Atanasova L."/>
            <person name="Chenthamara K."/>
            <person name="Zhang J."/>
            <person name="Grujic M."/>
            <person name="Henrissat B."/>
            <person name="Kuo A."/>
            <person name="Salamov A."/>
            <person name="Lipzen A."/>
            <person name="Labutti K."/>
            <person name="Barry K."/>
            <person name="Miao Y."/>
            <person name="Rahimi M.J."/>
            <person name="Shen Q."/>
            <person name="Grigoriev I.V."/>
            <person name="Kubicek C.P."/>
            <person name="Druzhinina I.S."/>
        </authorList>
    </citation>
    <scope>NUCLEOTIDE SEQUENCE [LARGE SCALE GENOMIC DNA]</scope>
    <source>
        <strain evidence="2 3">CBS 226.95</strain>
    </source>
</reference>
<keyword evidence="3" id="KW-1185">Reference proteome</keyword>
<name>A0A2T3ZRJ4_TRIHA</name>
<gene>
    <name evidence="2" type="ORF">M431DRAFT_514402</name>
</gene>
<dbReference type="InterPro" id="IPR036397">
    <property type="entry name" value="RNaseH_sf"/>
</dbReference>
<dbReference type="Gene3D" id="3.30.420.10">
    <property type="entry name" value="Ribonuclease H-like superfamily/Ribonuclease H"/>
    <property type="match status" value="1"/>
</dbReference>
<evidence type="ECO:0000259" key="1">
    <source>
        <dbReference type="PROSITE" id="PS50879"/>
    </source>
</evidence>
<dbReference type="InterPro" id="IPR002156">
    <property type="entry name" value="RNaseH_domain"/>
</dbReference>
<evidence type="ECO:0000313" key="3">
    <source>
        <dbReference type="Proteomes" id="UP000241690"/>
    </source>
</evidence>
<dbReference type="InterPro" id="IPR012337">
    <property type="entry name" value="RNaseH-like_sf"/>
</dbReference>
<evidence type="ECO:0000313" key="2">
    <source>
        <dbReference type="EMBL" id="PTB47402.1"/>
    </source>
</evidence>
<organism evidence="2 3">
    <name type="scientific">Trichoderma harzianum CBS 226.95</name>
    <dbReference type="NCBI Taxonomy" id="983964"/>
    <lineage>
        <taxon>Eukaryota</taxon>
        <taxon>Fungi</taxon>
        <taxon>Dikarya</taxon>
        <taxon>Ascomycota</taxon>
        <taxon>Pezizomycotina</taxon>
        <taxon>Sordariomycetes</taxon>
        <taxon>Hypocreomycetidae</taxon>
        <taxon>Hypocreales</taxon>
        <taxon>Hypocreaceae</taxon>
        <taxon>Trichoderma</taxon>
    </lineage>
</organism>
<sequence>MDVINSHCISESRDWAKDRKFMPSQRYAANINLNRVEIHDHDNSFTYWTYIACEYAEPCTCCGIPPPHLDCIVIAVDGACRRNGTADARAAVGVFVAKQSEHNMSFVLTDSKATNQIAELRAGILGLEQAISIRNKG</sequence>
<feature type="domain" description="RNase H type-1" evidence="1">
    <location>
        <begin position="68"/>
        <end position="137"/>
    </location>
</feature>
<dbReference type="GO" id="GO:0003676">
    <property type="term" value="F:nucleic acid binding"/>
    <property type="evidence" value="ECO:0007669"/>
    <property type="project" value="InterPro"/>
</dbReference>
<dbReference type="EMBL" id="KZ679729">
    <property type="protein sequence ID" value="PTB47402.1"/>
    <property type="molecule type" value="Genomic_DNA"/>
</dbReference>
<dbReference type="STRING" id="983964.A0A2T3ZRJ4"/>
<dbReference type="Proteomes" id="UP000241690">
    <property type="component" value="Unassembled WGS sequence"/>
</dbReference>
<dbReference type="GO" id="GO:0004523">
    <property type="term" value="F:RNA-DNA hybrid ribonuclease activity"/>
    <property type="evidence" value="ECO:0007669"/>
    <property type="project" value="InterPro"/>
</dbReference>
<dbReference type="PROSITE" id="PS50879">
    <property type="entry name" value="RNASE_H_1"/>
    <property type="match status" value="1"/>
</dbReference>
<dbReference type="GeneID" id="36628795"/>
<dbReference type="SUPFAM" id="SSF53098">
    <property type="entry name" value="Ribonuclease H-like"/>
    <property type="match status" value="1"/>
</dbReference>
<accession>A0A2T3ZRJ4</accession>
<dbReference type="AlphaFoldDB" id="A0A2T3ZRJ4"/>
<protein>
    <recommendedName>
        <fullName evidence="1">RNase H type-1 domain-containing protein</fullName>
    </recommendedName>
</protein>